<dbReference type="OrthoDB" id="4792842at2"/>
<dbReference type="AlphaFoldDB" id="A0A5B8M1S5"/>
<name>A0A5B8M1S5_9MICO</name>
<keyword evidence="2" id="KW-0472">Membrane</keyword>
<accession>A0A5B8M1S5</accession>
<keyword evidence="2" id="KW-0812">Transmembrane</keyword>
<keyword evidence="4" id="KW-1185">Reference proteome</keyword>
<evidence type="ECO:0000313" key="4">
    <source>
        <dbReference type="Proteomes" id="UP000320216"/>
    </source>
</evidence>
<feature type="compositionally biased region" description="Polar residues" evidence="1">
    <location>
        <begin position="182"/>
        <end position="191"/>
    </location>
</feature>
<evidence type="ECO:0008006" key="5">
    <source>
        <dbReference type="Google" id="ProtNLM"/>
    </source>
</evidence>
<feature type="compositionally biased region" description="Low complexity" evidence="1">
    <location>
        <begin position="156"/>
        <end position="181"/>
    </location>
</feature>
<evidence type="ECO:0000256" key="2">
    <source>
        <dbReference type="SAM" id="Phobius"/>
    </source>
</evidence>
<sequence>MSQATAALPSTGAAPARRAAPRLEALPRVSRRARPKLFYAAVAVSTVMVIVVTQLLLSIGVSQGAYRIESLQSENARLAREYQAASETVQTLSSPQNLAANAVALGMVSDATPVYLRLSDGKVIGSPTPATAASGSTGQLVGNALTQDLPLVVGGSTNTKSAKSAASGTTTGKTGSGAPTSNQQQSESTPVPWTGALPGPSTH</sequence>
<feature type="transmembrane region" description="Helical" evidence="2">
    <location>
        <begin position="37"/>
        <end position="57"/>
    </location>
</feature>
<evidence type="ECO:0000313" key="3">
    <source>
        <dbReference type="EMBL" id="QDZ13672.1"/>
    </source>
</evidence>
<proteinExistence type="predicted"/>
<gene>
    <name evidence="3" type="ORF">FPZ11_01660</name>
</gene>
<dbReference type="Proteomes" id="UP000320216">
    <property type="component" value="Chromosome"/>
</dbReference>
<organism evidence="3 4">
    <name type="scientific">Humibacter ginsenosidimutans</name>
    <dbReference type="NCBI Taxonomy" id="2599293"/>
    <lineage>
        <taxon>Bacteria</taxon>
        <taxon>Bacillati</taxon>
        <taxon>Actinomycetota</taxon>
        <taxon>Actinomycetes</taxon>
        <taxon>Micrococcales</taxon>
        <taxon>Microbacteriaceae</taxon>
        <taxon>Humibacter</taxon>
    </lineage>
</organism>
<dbReference type="RefSeq" id="WP_146317825.1">
    <property type="nucleotide sequence ID" value="NZ_CP042305.1"/>
</dbReference>
<protein>
    <recommendedName>
        <fullName evidence="5">Cell division protein FtsL</fullName>
    </recommendedName>
</protein>
<feature type="region of interest" description="Disordered" evidence="1">
    <location>
        <begin position="156"/>
        <end position="203"/>
    </location>
</feature>
<dbReference type="EMBL" id="CP042305">
    <property type="protein sequence ID" value="QDZ13672.1"/>
    <property type="molecule type" value="Genomic_DNA"/>
</dbReference>
<keyword evidence="2" id="KW-1133">Transmembrane helix</keyword>
<dbReference type="KEGG" id="huw:FPZ11_01660"/>
<evidence type="ECO:0000256" key="1">
    <source>
        <dbReference type="SAM" id="MobiDB-lite"/>
    </source>
</evidence>
<reference evidence="3 4" key="1">
    <citation type="submission" date="2019-07" db="EMBL/GenBank/DDBJ databases">
        <title>Full genome sequence of Humibacter sp. WJ7-1.</title>
        <authorList>
            <person name="Im W.-T."/>
        </authorList>
    </citation>
    <scope>NUCLEOTIDE SEQUENCE [LARGE SCALE GENOMIC DNA]</scope>
    <source>
        <strain evidence="3 4">WJ7-1</strain>
    </source>
</reference>